<keyword evidence="2" id="KW-1185">Reference proteome</keyword>
<sequence length="403" mass="46028">MKSLLSIIVGLFFITTIQAQSIYEAGYFVDNNGKRTKCLIKKLPWRTNPTEFQWKKNISSSSKTATIENIKEFGVGEDYVYKRYILQFDLNGDTVGKSTKSKDPDLTYKKIFLRTILKSKTTLYQYSKNNVHRFFYTNPTTVYPELLLYKVFYTPDESKKPGKKVIPQENNTYQEQLAKKIKCGDQNPSKLTYTQRDLKKYFKKYNECKGNKIEYIIRKKINQTRIGVVAAADLIGFTHGSNPNIGAAGGVNYDDVFAPRYGVFIETFIPFSKVDLSFFLESTYKAFTMDGRDFAISNSAFELDYKSINVAVGPRFHIYLSPKFELFLEGGLTVDFNIGTESNVFEENELENTTTDYFYGGGIGSGRVKIGFRQYTPKNISKSTAIPDSELTTSSLYVSFNIF</sequence>
<evidence type="ECO:0000313" key="2">
    <source>
        <dbReference type="Proteomes" id="UP001501758"/>
    </source>
</evidence>
<accession>A0ABP3UJV4</accession>
<evidence type="ECO:0000313" key="1">
    <source>
        <dbReference type="EMBL" id="GAA0733143.1"/>
    </source>
</evidence>
<protein>
    <recommendedName>
        <fullName evidence="3">Outer membrane protein beta-barrel domain-containing protein</fullName>
    </recommendedName>
</protein>
<name>A0ABP3UJV4_9FLAO</name>
<reference evidence="2" key="1">
    <citation type="journal article" date="2019" name="Int. J. Syst. Evol. Microbiol.">
        <title>The Global Catalogue of Microorganisms (GCM) 10K type strain sequencing project: providing services to taxonomists for standard genome sequencing and annotation.</title>
        <authorList>
            <consortium name="The Broad Institute Genomics Platform"/>
            <consortium name="The Broad Institute Genome Sequencing Center for Infectious Disease"/>
            <person name="Wu L."/>
            <person name="Ma J."/>
        </authorList>
    </citation>
    <scope>NUCLEOTIDE SEQUENCE [LARGE SCALE GENOMIC DNA]</scope>
    <source>
        <strain evidence="2">JCM 15974</strain>
    </source>
</reference>
<gene>
    <name evidence="1" type="ORF">GCM10009430_47060</name>
</gene>
<comment type="caution">
    <text evidence="1">The sequence shown here is derived from an EMBL/GenBank/DDBJ whole genome shotgun (WGS) entry which is preliminary data.</text>
</comment>
<dbReference type="EMBL" id="BAAAGE010000007">
    <property type="protein sequence ID" value="GAA0733143.1"/>
    <property type="molecule type" value="Genomic_DNA"/>
</dbReference>
<organism evidence="1 2">
    <name type="scientific">Aquimarina litoralis</name>
    <dbReference type="NCBI Taxonomy" id="584605"/>
    <lineage>
        <taxon>Bacteria</taxon>
        <taxon>Pseudomonadati</taxon>
        <taxon>Bacteroidota</taxon>
        <taxon>Flavobacteriia</taxon>
        <taxon>Flavobacteriales</taxon>
        <taxon>Flavobacteriaceae</taxon>
        <taxon>Aquimarina</taxon>
    </lineage>
</organism>
<dbReference type="Proteomes" id="UP001501758">
    <property type="component" value="Unassembled WGS sequence"/>
</dbReference>
<dbReference type="RefSeq" id="WP_343914702.1">
    <property type="nucleotide sequence ID" value="NZ_BAAAGE010000007.1"/>
</dbReference>
<evidence type="ECO:0008006" key="3">
    <source>
        <dbReference type="Google" id="ProtNLM"/>
    </source>
</evidence>
<proteinExistence type="predicted"/>